<sequence length="457" mass="48760">MGKRLFLLTLTLVIGSVFLVSLGRDDVGEAAGGGRTLIRDASMVLTMDEKLGTLENADVLIDGARITAVGRGVSAGNARVIDGRGKIVMPGFVDLHTHLWQSLIRGCATDKELNGWLGGCVLPLQGSPVSGADAYAGTRLSTLDAISTGVTTVTDWSHAFNADFARGNLQALQDSKQRFVFAFMAGTDPWIAPEVRRVKKDVIDPNPLAHLMIGTHPANWNVANVEASEKLSEELGVPLNVHLLESKADPATDQLGVLRRAGALRPGLLANHLVHATDAELDELAAHDVRVAHNPLSNMRLVSGVARVPDMKTRNMKVGIGLDGGTNDTSDMFNDMRAAVGLQRAQSTDPARYPTPADVLRMATMGGAEALGLEKEIGSLTPGKKADLQVIDTQALNFAPKVDWPSQVVFNTQPVNVQWVFVNGVPLKKEGKVIGDNSRVLTDAQAAADRVKGYLGR</sequence>
<evidence type="ECO:0000256" key="1">
    <source>
        <dbReference type="ARBA" id="ARBA00022801"/>
    </source>
</evidence>
<dbReference type="Gene3D" id="2.30.40.10">
    <property type="entry name" value="Urease, subunit C, domain 1"/>
    <property type="match status" value="1"/>
</dbReference>
<organism evidence="3 4">
    <name type="scientific">Kibdelosporangium philippinense</name>
    <dbReference type="NCBI Taxonomy" id="211113"/>
    <lineage>
        <taxon>Bacteria</taxon>
        <taxon>Bacillati</taxon>
        <taxon>Actinomycetota</taxon>
        <taxon>Actinomycetes</taxon>
        <taxon>Pseudonocardiales</taxon>
        <taxon>Pseudonocardiaceae</taxon>
        <taxon>Kibdelosporangium</taxon>
    </lineage>
</organism>
<dbReference type="EMBL" id="JAJVCN010000003">
    <property type="protein sequence ID" value="MCE7009090.1"/>
    <property type="molecule type" value="Genomic_DNA"/>
</dbReference>
<protein>
    <submittedName>
        <fullName evidence="3">Amidohydrolase family protein</fullName>
    </submittedName>
</protein>
<dbReference type="SUPFAM" id="SSF51556">
    <property type="entry name" value="Metallo-dependent hydrolases"/>
    <property type="match status" value="1"/>
</dbReference>
<dbReference type="InterPro" id="IPR006680">
    <property type="entry name" value="Amidohydro-rel"/>
</dbReference>
<dbReference type="Gene3D" id="3.20.20.140">
    <property type="entry name" value="Metal-dependent hydrolases"/>
    <property type="match status" value="1"/>
</dbReference>
<feature type="domain" description="Amidohydrolase-related" evidence="2">
    <location>
        <begin position="87"/>
        <end position="425"/>
    </location>
</feature>
<evidence type="ECO:0000259" key="2">
    <source>
        <dbReference type="Pfam" id="PF01979"/>
    </source>
</evidence>
<dbReference type="SUPFAM" id="SSF51338">
    <property type="entry name" value="Composite domain of metallo-dependent hydrolases"/>
    <property type="match status" value="1"/>
</dbReference>
<keyword evidence="4" id="KW-1185">Reference proteome</keyword>
<dbReference type="InterPro" id="IPR050287">
    <property type="entry name" value="MTA/SAH_deaminase"/>
</dbReference>
<name>A0ABS8ZMT4_9PSEU</name>
<accession>A0ABS8ZMT4</accession>
<dbReference type="InterPro" id="IPR011059">
    <property type="entry name" value="Metal-dep_hydrolase_composite"/>
</dbReference>
<dbReference type="Proteomes" id="UP001521150">
    <property type="component" value="Unassembled WGS sequence"/>
</dbReference>
<dbReference type="RefSeq" id="WP_233730522.1">
    <property type="nucleotide sequence ID" value="NZ_JAJVCN010000003.1"/>
</dbReference>
<dbReference type="PANTHER" id="PTHR43794:SF11">
    <property type="entry name" value="AMIDOHYDROLASE-RELATED DOMAIN-CONTAINING PROTEIN"/>
    <property type="match status" value="1"/>
</dbReference>
<dbReference type="InterPro" id="IPR032466">
    <property type="entry name" value="Metal_Hydrolase"/>
</dbReference>
<dbReference type="PANTHER" id="PTHR43794">
    <property type="entry name" value="AMINOHYDROLASE SSNA-RELATED"/>
    <property type="match status" value="1"/>
</dbReference>
<evidence type="ECO:0000313" key="3">
    <source>
        <dbReference type="EMBL" id="MCE7009090.1"/>
    </source>
</evidence>
<proteinExistence type="predicted"/>
<comment type="caution">
    <text evidence="3">The sequence shown here is derived from an EMBL/GenBank/DDBJ whole genome shotgun (WGS) entry which is preliminary data.</text>
</comment>
<dbReference type="Pfam" id="PF01979">
    <property type="entry name" value="Amidohydro_1"/>
    <property type="match status" value="1"/>
</dbReference>
<gene>
    <name evidence="3" type="ORF">LWC34_40705</name>
</gene>
<reference evidence="3 4" key="1">
    <citation type="submission" date="2021-12" db="EMBL/GenBank/DDBJ databases">
        <title>Genome sequence of Kibdelosporangium philippinense ATCC 49844.</title>
        <authorList>
            <person name="Fedorov E.A."/>
            <person name="Omeragic M."/>
            <person name="Shalygina K.F."/>
            <person name="Maclea K.S."/>
        </authorList>
    </citation>
    <scope>NUCLEOTIDE SEQUENCE [LARGE SCALE GENOMIC DNA]</scope>
    <source>
        <strain evidence="3 4">ATCC 49844</strain>
    </source>
</reference>
<evidence type="ECO:0000313" key="4">
    <source>
        <dbReference type="Proteomes" id="UP001521150"/>
    </source>
</evidence>
<keyword evidence="1" id="KW-0378">Hydrolase</keyword>